<dbReference type="Pfam" id="PF03862">
    <property type="entry name" value="SpoVAC_SpoVAEB"/>
    <property type="match status" value="1"/>
</dbReference>
<dbReference type="AlphaFoldDB" id="A0A9D1SPB2"/>
<keyword evidence="1" id="KW-0472">Membrane</keyword>
<evidence type="ECO:0000313" key="3">
    <source>
        <dbReference type="Proteomes" id="UP000886852"/>
    </source>
</evidence>
<protein>
    <submittedName>
        <fullName evidence="2">SpoVA/SpoVAEb family sporulation membrane protein</fullName>
    </submittedName>
</protein>
<name>A0A9D1SPB2_9BACT</name>
<dbReference type="Proteomes" id="UP000886852">
    <property type="component" value="Unassembled WGS sequence"/>
</dbReference>
<keyword evidence="1" id="KW-0812">Transmembrane</keyword>
<gene>
    <name evidence="2" type="ORF">IAC72_00240</name>
</gene>
<feature type="transmembrane region" description="Helical" evidence="1">
    <location>
        <begin position="6"/>
        <end position="24"/>
    </location>
</feature>
<sequence>MTFLKAFLVGGGICLAGQIIINFTHLTNGKILVLFLVIGAILEGFGIYGKLIDFAGAGASVPICGFGSALVRGAVDAAKEEGAYGALKGGLAACATGVSVAIVSGYAVSVFFRPKTKKK</sequence>
<feature type="transmembrane region" description="Helical" evidence="1">
    <location>
        <begin position="31"/>
        <end position="48"/>
    </location>
</feature>
<reference evidence="2" key="1">
    <citation type="submission" date="2020-10" db="EMBL/GenBank/DDBJ databases">
        <authorList>
            <person name="Gilroy R."/>
        </authorList>
    </citation>
    <scope>NUCLEOTIDE SEQUENCE</scope>
    <source>
        <strain evidence="2">ChiHjej12B11-7776</strain>
    </source>
</reference>
<evidence type="ECO:0000313" key="2">
    <source>
        <dbReference type="EMBL" id="HIU90430.1"/>
    </source>
</evidence>
<accession>A0A9D1SPB2</accession>
<dbReference type="PANTHER" id="PTHR38450">
    <property type="entry name" value="STAGE V SPORULATION PROTEIN AC-RELATED"/>
    <property type="match status" value="1"/>
</dbReference>
<evidence type="ECO:0000256" key="1">
    <source>
        <dbReference type="SAM" id="Phobius"/>
    </source>
</evidence>
<dbReference type="EMBL" id="DVOC01000007">
    <property type="protein sequence ID" value="HIU90430.1"/>
    <property type="molecule type" value="Genomic_DNA"/>
</dbReference>
<comment type="caution">
    <text evidence="2">The sequence shown here is derived from an EMBL/GenBank/DDBJ whole genome shotgun (WGS) entry which is preliminary data.</text>
</comment>
<feature type="transmembrane region" description="Helical" evidence="1">
    <location>
        <begin position="90"/>
        <end position="112"/>
    </location>
</feature>
<keyword evidence="1" id="KW-1133">Transmembrane helix</keyword>
<dbReference type="InterPro" id="IPR005562">
    <property type="entry name" value="SpoVA"/>
</dbReference>
<organism evidence="2 3">
    <name type="scientific">Candidatus Fimimonas merdipullorum</name>
    <dbReference type="NCBI Taxonomy" id="2840822"/>
    <lineage>
        <taxon>Bacteria</taxon>
        <taxon>Pseudomonadati</taxon>
        <taxon>Myxococcota</taxon>
        <taxon>Myxococcia</taxon>
        <taxon>Myxococcales</taxon>
        <taxon>Cystobacterineae</taxon>
        <taxon>Myxococcaceae</taxon>
        <taxon>Myxococcaceae incertae sedis</taxon>
        <taxon>Candidatus Fimimonas</taxon>
    </lineage>
</organism>
<reference evidence="2" key="2">
    <citation type="journal article" date="2021" name="PeerJ">
        <title>Extensive microbial diversity within the chicken gut microbiome revealed by metagenomics and culture.</title>
        <authorList>
            <person name="Gilroy R."/>
            <person name="Ravi A."/>
            <person name="Getino M."/>
            <person name="Pursley I."/>
            <person name="Horton D.L."/>
            <person name="Alikhan N.F."/>
            <person name="Baker D."/>
            <person name="Gharbi K."/>
            <person name="Hall N."/>
            <person name="Watson M."/>
            <person name="Adriaenssens E.M."/>
            <person name="Foster-Nyarko E."/>
            <person name="Jarju S."/>
            <person name="Secka A."/>
            <person name="Antonio M."/>
            <person name="Oren A."/>
            <person name="Chaudhuri R.R."/>
            <person name="La Ragione R."/>
            <person name="Hildebrand F."/>
            <person name="Pallen M.J."/>
        </authorList>
    </citation>
    <scope>NUCLEOTIDE SEQUENCE</scope>
    <source>
        <strain evidence="2">ChiHjej12B11-7776</strain>
    </source>
</reference>
<proteinExistence type="predicted"/>
<dbReference type="PANTHER" id="PTHR38450:SF2">
    <property type="entry name" value="STAGE V SPORULATION PROTEIN AEB"/>
    <property type="match status" value="1"/>
</dbReference>